<dbReference type="InterPro" id="IPR045155">
    <property type="entry name" value="Beta-lactam_cat"/>
</dbReference>
<dbReference type="PANTHER" id="PTHR35333:SF3">
    <property type="entry name" value="BETA-LACTAMASE-TYPE TRANSPEPTIDASE FOLD CONTAINING PROTEIN"/>
    <property type="match status" value="1"/>
</dbReference>
<comment type="caution">
    <text evidence="2">The sequence shown here is derived from an EMBL/GenBank/DDBJ whole genome shotgun (WGS) entry which is preliminary data.</text>
</comment>
<organism evidence="2 3">
    <name type="scientific">Oceanobacillus luteolus</name>
    <dbReference type="NCBI Taxonomy" id="1274358"/>
    <lineage>
        <taxon>Bacteria</taxon>
        <taxon>Bacillati</taxon>
        <taxon>Bacillota</taxon>
        <taxon>Bacilli</taxon>
        <taxon>Bacillales</taxon>
        <taxon>Bacillaceae</taxon>
        <taxon>Oceanobacillus</taxon>
    </lineage>
</organism>
<protein>
    <submittedName>
        <fullName evidence="2">Serine hydrolase</fullName>
    </submittedName>
</protein>
<dbReference type="RefSeq" id="WP_379598337.1">
    <property type="nucleotide sequence ID" value="NZ_JBHUDE010000138.1"/>
</dbReference>
<dbReference type="InterPro" id="IPR012338">
    <property type="entry name" value="Beta-lactam/transpept-like"/>
</dbReference>
<gene>
    <name evidence="2" type="ORF">ACFSBH_14855</name>
</gene>
<proteinExistence type="predicted"/>
<dbReference type="GO" id="GO:0016787">
    <property type="term" value="F:hydrolase activity"/>
    <property type="evidence" value="ECO:0007669"/>
    <property type="project" value="UniProtKB-KW"/>
</dbReference>
<sequence length="295" mass="33359">MKLQEKVEEILRARDATFGISIKNLQTNEEVNINEDQLFQMASVFKIPILLTLFDQVYAGKIDLTKRIKITKKDYVPGSGVIQEMDPGIEVTVKDLATLMIIVSDNLATDKIYHMIGPEAIEKKMREIGLDNIKIKHSCWELLSLTVGMEPKAYTDERFAELHKRLYSDEKFGDDYVLRVDKENNLCTPKEMTSLLEMIANGEFVSEECSERILDIMFRQQLTQRIPGRLPFGVKVANKTGTINSAVNDAGIVYLPDNKGAFVISVFSQGNEEVYSGAETIAQISKAAFDYFLRV</sequence>
<dbReference type="Gene3D" id="3.40.710.10">
    <property type="entry name" value="DD-peptidase/beta-lactamase superfamily"/>
    <property type="match status" value="1"/>
</dbReference>
<dbReference type="InterPro" id="IPR000871">
    <property type="entry name" value="Beta-lactam_class-A"/>
</dbReference>
<feature type="domain" description="Beta-lactamase class A catalytic" evidence="1">
    <location>
        <begin position="19"/>
        <end position="267"/>
    </location>
</feature>
<keyword evidence="3" id="KW-1185">Reference proteome</keyword>
<dbReference type="SUPFAM" id="SSF56601">
    <property type="entry name" value="beta-lactamase/transpeptidase-like"/>
    <property type="match status" value="1"/>
</dbReference>
<evidence type="ECO:0000313" key="3">
    <source>
        <dbReference type="Proteomes" id="UP001597221"/>
    </source>
</evidence>
<evidence type="ECO:0000259" key="1">
    <source>
        <dbReference type="Pfam" id="PF13354"/>
    </source>
</evidence>
<accession>A0ABW4HUT4</accession>
<name>A0ABW4HUT4_9BACI</name>
<dbReference type="EMBL" id="JBHUDE010000138">
    <property type="protein sequence ID" value="MFD1608902.1"/>
    <property type="molecule type" value="Genomic_DNA"/>
</dbReference>
<keyword evidence="2" id="KW-0378">Hydrolase</keyword>
<reference evidence="3" key="1">
    <citation type="journal article" date="2019" name="Int. J. Syst. Evol. Microbiol.">
        <title>The Global Catalogue of Microorganisms (GCM) 10K type strain sequencing project: providing services to taxonomists for standard genome sequencing and annotation.</title>
        <authorList>
            <consortium name="The Broad Institute Genomics Platform"/>
            <consortium name="The Broad Institute Genome Sequencing Center for Infectious Disease"/>
            <person name="Wu L."/>
            <person name="Ma J."/>
        </authorList>
    </citation>
    <scope>NUCLEOTIDE SEQUENCE [LARGE SCALE GENOMIC DNA]</scope>
    <source>
        <strain evidence="3">CGMCC 1.12376</strain>
    </source>
</reference>
<dbReference type="Proteomes" id="UP001597221">
    <property type="component" value="Unassembled WGS sequence"/>
</dbReference>
<dbReference type="PANTHER" id="PTHR35333">
    <property type="entry name" value="BETA-LACTAMASE"/>
    <property type="match status" value="1"/>
</dbReference>
<dbReference type="Pfam" id="PF13354">
    <property type="entry name" value="Beta-lactamase2"/>
    <property type="match status" value="1"/>
</dbReference>
<evidence type="ECO:0000313" key="2">
    <source>
        <dbReference type="EMBL" id="MFD1608902.1"/>
    </source>
</evidence>